<keyword evidence="3" id="KW-1185">Reference proteome</keyword>
<accession>A0A2V3PUP4</accession>
<dbReference type="PANTHER" id="PTHR34846">
    <property type="entry name" value="4-CARBOXYMUCONOLACTONE DECARBOXYLASE FAMILY PROTEIN (AFU_ORTHOLOGUE AFUA_6G11590)"/>
    <property type="match status" value="1"/>
</dbReference>
<evidence type="ECO:0000313" key="2">
    <source>
        <dbReference type="EMBL" id="PXV68031.1"/>
    </source>
</evidence>
<organism evidence="2 3">
    <name type="scientific">Dysgonomonas alginatilytica</name>
    <dbReference type="NCBI Taxonomy" id="1605892"/>
    <lineage>
        <taxon>Bacteria</taxon>
        <taxon>Pseudomonadati</taxon>
        <taxon>Bacteroidota</taxon>
        <taxon>Bacteroidia</taxon>
        <taxon>Bacteroidales</taxon>
        <taxon>Dysgonomonadaceae</taxon>
        <taxon>Dysgonomonas</taxon>
    </lineage>
</organism>
<evidence type="ECO:0000313" key="3">
    <source>
        <dbReference type="Proteomes" id="UP000247973"/>
    </source>
</evidence>
<reference evidence="2 3" key="1">
    <citation type="submission" date="2018-03" db="EMBL/GenBank/DDBJ databases">
        <title>Genomic Encyclopedia of Archaeal and Bacterial Type Strains, Phase II (KMG-II): from individual species to whole genera.</title>
        <authorList>
            <person name="Goeker M."/>
        </authorList>
    </citation>
    <scope>NUCLEOTIDE SEQUENCE [LARGE SCALE GENOMIC DNA]</scope>
    <source>
        <strain evidence="2 3">DSM 100214</strain>
    </source>
</reference>
<gene>
    <name evidence="2" type="ORF">CLV62_10261</name>
</gene>
<feature type="domain" description="Carboxymuconolactone decarboxylase-like" evidence="1">
    <location>
        <begin position="13"/>
        <end position="87"/>
    </location>
</feature>
<dbReference type="PANTHER" id="PTHR34846:SF10">
    <property type="entry name" value="CYTOPLASMIC PROTEIN"/>
    <property type="match status" value="1"/>
</dbReference>
<protein>
    <submittedName>
        <fullName evidence="2">AhpD family alkylhydroperoxidase</fullName>
    </submittedName>
</protein>
<dbReference type="SUPFAM" id="SSF69118">
    <property type="entry name" value="AhpD-like"/>
    <property type="match status" value="1"/>
</dbReference>
<dbReference type="EMBL" id="QICL01000002">
    <property type="protein sequence ID" value="PXV68031.1"/>
    <property type="molecule type" value="Genomic_DNA"/>
</dbReference>
<comment type="caution">
    <text evidence="2">The sequence shown here is derived from an EMBL/GenBank/DDBJ whole genome shotgun (WGS) entry which is preliminary data.</text>
</comment>
<dbReference type="Pfam" id="PF02627">
    <property type="entry name" value="CMD"/>
    <property type="match status" value="1"/>
</dbReference>
<dbReference type="RefSeq" id="WP_110309320.1">
    <property type="nucleotide sequence ID" value="NZ_QICL01000002.1"/>
</dbReference>
<evidence type="ECO:0000259" key="1">
    <source>
        <dbReference type="Pfam" id="PF02627"/>
    </source>
</evidence>
<dbReference type="GO" id="GO:0051920">
    <property type="term" value="F:peroxiredoxin activity"/>
    <property type="evidence" value="ECO:0007669"/>
    <property type="project" value="InterPro"/>
</dbReference>
<name>A0A2V3PUP4_9BACT</name>
<proteinExistence type="predicted"/>
<keyword evidence="2" id="KW-0560">Oxidoreductase</keyword>
<dbReference type="NCBIfam" id="TIGR00778">
    <property type="entry name" value="ahpD_dom"/>
    <property type="match status" value="1"/>
</dbReference>
<keyword evidence="2" id="KW-0575">Peroxidase</keyword>
<dbReference type="OrthoDB" id="9808310at2"/>
<dbReference type="InterPro" id="IPR029032">
    <property type="entry name" value="AhpD-like"/>
</dbReference>
<dbReference type="InterPro" id="IPR004675">
    <property type="entry name" value="AhpD_core"/>
</dbReference>
<dbReference type="Proteomes" id="UP000247973">
    <property type="component" value="Unassembled WGS sequence"/>
</dbReference>
<dbReference type="AlphaFoldDB" id="A0A2V3PUP4"/>
<dbReference type="Gene3D" id="1.20.1290.10">
    <property type="entry name" value="AhpD-like"/>
    <property type="match status" value="1"/>
</dbReference>
<dbReference type="InterPro" id="IPR003779">
    <property type="entry name" value="CMD-like"/>
</dbReference>
<sequence>MESKRIKIHEVAPEAYKAMLKLEAYLHTTTLSPIEKELIKIRASQLNGCAYCLNMHTRDARKLGETEQRIYLLNVWHETELYTETERIILTLTEEITLISEGGVSEETYQEAEALLGKEKLAEVIMAIVTINAWNRIGVSTLLPLD</sequence>